<dbReference type="Proteomes" id="UP000234951">
    <property type="component" value="Unassembled WGS sequence"/>
</dbReference>
<dbReference type="RefSeq" id="WP_101576397.1">
    <property type="nucleotide sequence ID" value="NZ_PGVA01000013.1"/>
</dbReference>
<evidence type="ECO:0000313" key="2">
    <source>
        <dbReference type="EMBL" id="PLR84431.1"/>
    </source>
</evidence>
<comment type="caution">
    <text evidence="2">The sequence shown here is derived from an EMBL/GenBank/DDBJ whole genome shotgun (WGS) entry which is preliminary data.</text>
</comment>
<dbReference type="Proteomes" id="UP000235114">
    <property type="component" value="Unassembled WGS sequence"/>
</dbReference>
<accession>A0A2N5GPH9</accession>
<evidence type="ECO:0008006" key="6">
    <source>
        <dbReference type="Google" id="ProtNLM"/>
    </source>
</evidence>
<proteinExistence type="predicted"/>
<keyword evidence="1" id="KW-0472">Membrane</keyword>
<reference evidence="2 4" key="1">
    <citation type="submission" date="2017-11" db="EMBL/GenBank/DDBJ databases">
        <title>Comparitive Functional Genomics of Dry Heat Resistant strains isolated from the Viking Spacecraft.</title>
        <authorList>
            <person name="Seuylemezian A."/>
            <person name="Cooper K."/>
            <person name="Vaishampayan P."/>
        </authorList>
    </citation>
    <scope>NUCLEOTIDE SEQUENCE [LARGE SCALE GENOMIC DNA]</scope>
    <source>
        <strain evidence="2 4">M4.6</strain>
    </source>
</reference>
<dbReference type="EMBL" id="PGVA01000013">
    <property type="protein sequence ID" value="PLR84431.1"/>
    <property type="molecule type" value="Genomic_DNA"/>
</dbReference>
<gene>
    <name evidence="2" type="ORF">CU635_06675</name>
    <name evidence="3" type="ORF">CVD25_02120</name>
</gene>
<dbReference type="Gene3D" id="2.60.40.3830">
    <property type="match status" value="1"/>
</dbReference>
<evidence type="ECO:0000313" key="3">
    <source>
        <dbReference type="EMBL" id="PLS00567.1"/>
    </source>
</evidence>
<reference evidence="3 5" key="2">
    <citation type="submission" date="2017-12" db="EMBL/GenBank/DDBJ databases">
        <title>Comparative Functional Genomics of Dry Heat Resistant strains isolated from the Viking Spacecraft.</title>
        <authorList>
            <person name="Seuylemezian A."/>
            <person name="Cooper K."/>
            <person name="Vaishampayan P."/>
        </authorList>
    </citation>
    <scope>NUCLEOTIDE SEQUENCE [LARGE SCALE GENOMIC DNA]</scope>
    <source>
        <strain evidence="3 5">ATCC 29669</strain>
    </source>
</reference>
<sequence>MSDLTEKQLLQKLNDFQKHELPYEKRNRVITAIRNSDRPKKKTVPYLWTGTAAIMLIMIIFGPAYWFMQTRDGGTQTGGPAETVEPVEQGEIFSSVDENGNLEYVDQLYGIPNKVGVLKPVEYDWVAEDYRSVSKIMIHLWGDSEKLIGESLRVTGTHVETGMRQHLANPSVAGGVGGSDAHAITSFQPFERPGEWILTFKVGKEKFGEFSVYVKEPYVQIGNATLLISQEDLKPAVFENVSLEVGGKDLPAQIELELLNVDNPVEYYNYSLADKEAFTRASDNAEIYSYNGKIEIKNSGRWRFTVLGQQSELVVVD</sequence>
<evidence type="ECO:0000256" key="1">
    <source>
        <dbReference type="SAM" id="Phobius"/>
    </source>
</evidence>
<keyword evidence="5" id="KW-1185">Reference proteome</keyword>
<organism evidence="2 4">
    <name type="scientific">Bacillus canaveralius</name>
    <dbReference type="NCBI Taxonomy" id="1403243"/>
    <lineage>
        <taxon>Bacteria</taxon>
        <taxon>Bacillati</taxon>
        <taxon>Bacillota</taxon>
        <taxon>Bacilli</taxon>
        <taxon>Bacillales</taxon>
        <taxon>Bacillaceae</taxon>
        <taxon>Bacillus</taxon>
    </lineage>
</organism>
<dbReference type="AlphaFoldDB" id="A0A2N5GPH9"/>
<evidence type="ECO:0000313" key="5">
    <source>
        <dbReference type="Proteomes" id="UP000235114"/>
    </source>
</evidence>
<keyword evidence="1" id="KW-1133">Transmembrane helix</keyword>
<keyword evidence="1" id="KW-0812">Transmembrane</keyword>
<protein>
    <recommendedName>
        <fullName evidence="6">DUF4871 domain-containing protein</fullName>
    </recommendedName>
</protein>
<dbReference type="OrthoDB" id="2838751at2"/>
<dbReference type="EMBL" id="PGVD01000008">
    <property type="protein sequence ID" value="PLS00567.1"/>
    <property type="molecule type" value="Genomic_DNA"/>
</dbReference>
<name>A0A2N5GPH9_9BACI</name>
<evidence type="ECO:0000313" key="4">
    <source>
        <dbReference type="Proteomes" id="UP000234951"/>
    </source>
</evidence>
<feature type="transmembrane region" description="Helical" evidence="1">
    <location>
        <begin position="46"/>
        <end position="68"/>
    </location>
</feature>